<evidence type="ECO:0000256" key="1">
    <source>
        <dbReference type="SAM" id="MobiDB-lite"/>
    </source>
</evidence>
<dbReference type="EMBL" id="CP072167">
    <property type="protein sequence ID" value="QYA06054.1"/>
    <property type="molecule type" value="Genomic_DNA"/>
</dbReference>
<dbReference type="OrthoDB" id="1523552at2"/>
<dbReference type="Proteomes" id="UP000298545">
    <property type="component" value="Chromosome circular"/>
</dbReference>
<gene>
    <name evidence="3" type="ORF">CFBP5473_11610</name>
    <name evidence="4" type="ORF">J5285_08120</name>
</gene>
<evidence type="ECO:0000313" key="6">
    <source>
        <dbReference type="Proteomes" id="UP000826513"/>
    </source>
</evidence>
<feature type="region of interest" description="Disordered" evidence="1">
    <location>
        <begin position="190"/>
        <end position="214"/>
    </location>
</feature>
<accession>A0A4D7DLS8</accession>
<feature type="transmembrane region" description="Helical" evidence="2">
    <location>
        <begin position="44"/>
        <end position="66"/>
    </location>
</feature>
<dbReference type="EMBL" id="CP039691">
    <property type="protein sequence ID" value="QCI98483.1"/>
    <property type="molecule type" value="Genomic_DNA"/>
</dbReference>
<sequence length="307" mass="33221">MTVRFVRPVSHAAYLSRYLGLSALLLFVIAAPLHRFGPLTTPDFIALTLISAGIGAAALLLAVIGLQRLWSAGAKGGMWSLYALMLSAIPLGVVGYAGFLYWQKPQIYDVTTDVADVPNWLSIPTANQQWLPRPAVVAKAERDLQLAAYPSLAGHRYEGAIDRVYTAARKVAKAQHIRIAHTDGLIGALPDVQPGVPRQDRQPETTDTPPIEDLPAIVPVPLARPAEAPAPTFFNGSGTVLMQGEMRTLIWGARFDVLIRLREDTETTLVDVRVASRFGPHDLGMGAEIAEGYLDALDAEMQGLNDN</sequence>
<evidence type="ECO:0000313" key="5">
    <source>
        <dbReference type="Proteomes" id="UP000298545"/>
    </source>
</evidence>
<feature type="transmembrane region" description="Helical" evidence="2">
    <location>
        <begin position="12"/>
        <end position="32"/>
    </location>
</feature>
<dbReference type="RefSeq" id="WP_027675673.1">
    <property type="nucleotide sequence ID" value="NZ_CP039691.1"/>
</dbReference>
<feature type="transmembrane region" description="Helical" evidence="2">
    <location>
        <begin position="78"/>
        <end position="102"/>
    </location>
</feature>
<keyword evidence="2" id="KW-0472">Membrane</keyword>
<proteinExistence type="predicted"/>
<dbReference type="AlphaFoldDB" id="A0A4D7DLS8"/>
<protein>
    <submittedName>
        <fullName evidence="3">DUF1499 domain-containing protein</fullName>
    </submittedName>
</protein>
<name>A0A4D7DLS8_9HYPH</name>
<reference evidence="3 5" key="1">
    <citation type="submission" date="2019-04" db="EMBL/GenBank/DDBJ databases">
        <title>Complete genome sequence of Agrobacterium larrymoorei CFBP5473.</title>
        <authorList>
            <person name="Haryono M."/>
            <person name="Chou L."/>
            <person name="Lin Y.-C."/>
            <person name="Lai E.-M."/>
            <person name="Kuo C.-H."/>
        </authorList>
    </citation>
    <scope>NUCLEOTIDE SEQUENCE [LARGE SCALE GENOMIC DNA]</scope>
    <source>
        <strain evidence="3 5">CFBP5473</strain>
    </source>
</reference>
<dbReference type="STRING" id="1367849.GCA_000518585_02946"/>
<organism evidence="3 5">
    <name type="scientific">Agrobacterium larrymoorei</name>
    <dbReference type="NCBI Taxonomy" id="160699"/>
    <lineage>
        <taxon>Bacteria</taxon>
        <taxon>Pseudomonadati</taxon>
        <taxon>Pseudomonadota</taxon>
        <taxon>Alphaproteobacteria</taxon>
        <taxon>Hyphomicrobiales</taxon>
        <taxon>Rhizobiaceae</taxon>
        <taxon>Rhizobium/Agrobacterium group</taxon>
        <taxon>Agrobacterium</taxon>
    </lineage>
</organism>
<evidence type="ECO:0000313" key="4">
    <source>
        <dbReference type="EMBL" id="QYA06054.1"/>
    </source>
</evidence>
<dbReference type="Pfam" id="PF07386">
    <property type="entry name" value="DUF1499"/>
    <property type="match status" value="1"/>
</dbReference>
<dbReference type="KEGG" id="alf:CFBP5473_11610"/>
<keyword evidence="2" id="KW-1133">Transmembrane helix</keyword>
<evidence type="ECO:0000313" key="3">
    <source>
        <dbReference type="EMBL" id="QCI98483.1"/>
    </source>
</evidence>
<dbReference type="InterPro" id="IPR010865">
    <property type="entry name" value="DUF1499"/>
</dbReference>
<keyword evidence="2" id="KW-0812">Transmembrane</keyword>
<evidence type="ECO:0000256" key="2">
    <source>
        <dbReference type="SAM" id="Phobius"/>
    </source>
</evidence>
<reference evidence="4 6" key="2">
    <citation type="submission" date="2021-03" db="EMBL/GenBank/DDBJ databases">
        <title>Rapid diversification of plasmids in a genus of pathogenic and nitrogen fixing bacteria.</title>
        <authorList>
            <person name="Weisberg A.J."/>
            <person name="Miller M."/>
            <person name="Ream W."/>
            <person name="Grunwald N.J."/>
            <person name="Chang J.H."/>
        </authorList>
    </citation>
    <scope>NUCLEOTIDE SEQUENCE [LARGE SCALE GENOMIC DNA]</scope>
    <source>
        <strain evidence="4 6">AF3.44</strain>
    </source>
</reference>
<keyword evidence="6" id="KW-1185">Reference proteome</keyword>
<dbReference type="Proteomes" id="UP000826513">
    <property type="component" value="Chromosome 1"/>
</dbReference>